<dbReference type="EMBL" id="MRDB01000016">
    <property type="protein sequence ID" value="RKL41321.1"/>
    <property type="molecule type" value="Genomic_DNA"/>
</dbReference>
<reference evidence="1 2" key="1">
    <citation type="journal article" date="2018" name="Sci. Rep.">
        <title>Characterisation of pathogen-specific regions and novel effector candidates in Fusarium oxysporum f. sp. cepae.</title>
        <authorList>
            <person name="Armitage A.D."/>
            <person name="Taylor A."/>
            <person name="Sobczyk M.K."/>
            <person name="Baxter L."/>
            <person name="Greenfield B.P."/>
            <person name="Bates H.J."/>
            <person name="Wilson F."/>
            <person name="Jackson A.C."/>
            <person name="Ott S."/>
            <person name="Harrison R.J."/>
            <person name="Clarkson J.P."/>
        </authorList>
    </citation>
    <scope>NUCLEOTIDE SEQUENCE [LARGE SCALE GENOMIC DNA]</scope>
    <source>
        <strain evidence="1 2">Fp_A8</strain>
    </source>
</reference>
<proteinExistence type="predicted"/>
<dbReference type="AlphaFoldDB" id="A0A420TIE7"/>
<organism evidence="1 2">
    <name type="scientific">Gibberella intermedia</name>
    <name type="common">Bulb rot disease fungus</name>
    <name type="synonym">Fusarium proliferatum</name>
    <dbReference type="NCBI Taxonomy" id="948311"/>
    <lineage>
        <taxon>Eukaryota</taxon>
        <taxon>Fungi</taxon>
        <taxon>Dikarya</taxon>
        <taxon>Ascomycota</taxon>
        <taxon>Pezizomycotina</taxon>
        <taxon>Sordariomycetes</taxon>
        <taxon>Hypocreomycetidae</taxon>
        <taxon>Hypocreales</taxon>
        <taxon>Nectriaceae</taxon>
        <taxon>Fusarium</taxon>
        <taxon>Fusarium fujikuroi species complex</taxon>
    </lineage>
</organism>
<protein>
    <submittedName>
        <fullName evidence="1">Uncharacterized protein</fullName>
    </submittedName>
</protein>
<accession>A0A420TIE7</accession>
<dbReference type="Proteomes" id="UP000283569">
    <property type="component" value="Unassembled WGS sequence"/>
</dbReference>
<comment type="caution">
    <text evidence="1">The sequence shown here is derived from an EMBL/GenBank/DDBJ whole genome shotgun (WGS) entry which is preliminary data.</text>
</comment>
<name>A0A420TIE7_GIBIN</name>
<evidence type="ECO:0000313" key="1">
    <source>
        <dbReference type="EMBL" id="RKL41321.1"/>
    </source>
</evidence>
<gene>
    <name evidence="1" type="ORF">BFJ72_g5748</name>
</gene>
<sequence length="158" mass="18002">MKRTMNTFLDFMPDLFHPEDQRQISVPNSHKPTLYMISSSSTTFLDRSNNRSGSIASLYLHSLLHGMYHGPVRFIAYKHRMAFCFTLSYITSPGDLSVLLEIGTVSGALATAAQIFRKFLQLRKITPLQHKVRGLVRAFKNGTIRYRDSEEVMISSLD</sequence>
<evidence type="ECO:0000313" key="2">
    <source>
        <dbReference type="Proteomes" id="UP000283569"/>
    </source>
</evidence>